<gene>
    <name evidence="2" type="ORF">Pla163_00220</name>
</gene>
<evidence type="ECO:0000256" key="1">
    <source>
        <dbReference type="SAM" id="MobiDB-lite"/>
    </source>
</evidence>
<proteinExistence type="predicted"/>
<sequence>MTCVGELEDRLPGGCRVAGPGSGSPAKRDSASPEGALHQRMRLETLGASPLRPSSTRWLDRPADRNGLALLPRMDSSDLVSTQVRAVQDEEWRGPPPHYATLCRRSRLGSHRKDEPHARRHGRGFGLRAAPAIELCRFTCRSEAVAVALTGCVAVTRTVRAFLIVGARGASGPMTGLAGLVVARSPVRVRVGNVRDPGTRCLETRIDFPALHERSGVRTMGLHEAAAHASGRCRQDHQRHQQPSCQAS</sequence>
<accession>A0A518CUN9</accession>
<protein>
    <submittedName>
        <fullName evidence="2">Uncharacterized protein</fullName>
    </submittedName>
</protein>
<evidence type="ECO:0000313" key="2">
    <source>
        <dbReference type="EMBL" id="QDU82928.1"/>
    </source>
</evidence>
<dbReference type="AlphaFoldDB" id="A0A518CUN9"/>
<dbReference type="EMBL" id="CP036290">
    <property type="protein sequence ID" value="QDU82928.1"/>
    <property type="molecule type" value="Genomic_DNA"/>
</dbReference>
<name>A0A518CUN9_9BACT</name>
<keyword evidence="3" id="KW-1185">Reference proteome</keyword>
<dbReference type="Proteomes" id="UP000319342">
    <property type="component" value="Chromosome"/>
</dbReference>
<organism evidence="2 3">
    <name type="scientific">Rohdeia mirabilis</name>
    <dbReference type="NCBI Taxonomy" id="2528008"/>
    <lineage>
        <taxon>Bacteria</taxon>
        <taxon>Pseudomonadati</taxon>
        <taxon>Planctomycetota</taxon>
        <taxon>Planctomycetia</taxon>
        <taxon>Planctomycetia incertae sedis</taxon>
        <taxon>Rohdeia</taxon>
    </lineage>
</organism>
<reference evidence="2 3" key="1">
    <citation type="submission" date="2019-02" db="EMBL/GenBank/DDBJ databases">
        <title>Deep-cultivation of Planctomycetes and their phenomic and genomic characterization uncovers novel biology.</title>
        <authorList>
            <person name="Wiegand S."/>
            <person name="Jogler M."/>
            <person name="Boedeker C."/>
            <person name="Pinto D."/>
            <person name="Vollmers J."/>
            <person name="Rivas-Marin E."/>
            <person name="Kohn T."/>
            <person name="Peeters S.H."/>
            <person name="Heuer A."/>
            <person name="Rast P."/>
            <person name="Oberbeckmann S."/>
            <person name="Bunk B."/>
            <person name="Jeske O."/>
            <person name="Meyerdierks A."/>
            <person name="Storesund J.E."/>
            <person name="Kallscheuer N."/>
            <person name="Luecker S."/>
            <person name="Lage O.M."/>
            <person name="Pohl T."/>
            <person name="Merkel B.J."/>
            <person name="Hornburger P."/>
            <person name="Mueller R.-W."/>
            <person name="Bruemmer F."/>
            <person name="Labrenz M."/>
            <person name="Spormann A.M."/>
            <person name="Op den Camp H."/>
            <person name="Overmann J."/>
            <person name="Amann R."/>
            <person name="Jetten M.S.M."/>
            <person name="Mascher T."/>
            <person name="Medema M.H."/>
            <person name="Devos D.P."/>
            <person name="Kaster A.-K."/>
            <person name="Ovreas L."/>
            <person name="Rohde M."/>
            <person name="Galperin M.Y."/>
            <person name="Jogler C."/>
        </authorList>
    </citation>
    <scope>NUCLEOTIDE SEQUENCE [LARGE SCALE GENOMIC DNA]</scope>
    <source>
        <strain evidence="2 3">Pla163</strain>
    </source>
</reference>
<evidence type="ECO:0000313" key="3">
    <source>
        <dbReference type="Proteomes" id="UP000319342"/>
    </source>
</evidence>
<feature type="region of interest" description="Disordered" evidence="1">
    <location>
        <begin position="11"/>
        <end position="35"/>
    </location>
</feature>